<accession>A0A1T4P9B5</accession>
<keyword evidence="2" id="KW-0676">Redox-active center</keyword>
<name>A0A1T4P9B5_9LACT</name>
<dbReference type="Pfam" id="PF03960">
    <property type="entry name" value="ArsC"/>
    <property type="match status" value="1"/>
</dbReference>
<protein>
    <submittedName>
        <fullName evidence="4">Arsenate reductase</fullName>
    </submittedName>
</protein>
<organism evidence="4 5">
    <name type="scientific">Globicatella sulfidifaciens DSM 15739</name>
    <dbReference type="NCBI Taxonomy" id="1121925"/>
    <lineage>
        <taxon>Bacteria</taxon>
        <taxon>Bacillati</taxon>
        <taxon>Bacillota</taxon>
        <taxon>Bacilli</taxon>
        <taxon>Lactobacillales</taxon>
        <taxon>Aerococcaceae</taxon>
        <taxon>Globicatella</taxon>
    </lineage>
</organism>
<dbReference type="InterPro" id="IPR006660">
    <property type="entry name" value="Arsenate_reductase-like"/>
</dbReference>
<evidence type="ECO:0000256" key="2">
    <source>
        <dbReference type="ARBA" id="ARBA00023284"/>
    </source>
</evidence>
<dbReference type="AlphaFoldDB" id="A0A1T4P9B5"/>
<dbReference type="STRING" id="1121925.SAMN02746011_01986"/>
<dbReference type="RefSeq" id="WP_078756635.1">
    <property type="nucleotide sequence ID" value="NZ_FUWO01000032.1"/>
</dbReference>
<evidence type="ECO:0000313" key="4">
    <source>
        <dbReference type="EMBL" id="SJZ88160.1"/>
    </source>
</evidence>
<evidence type="ECO:0000256" key="1">
    <source>
        <dbReference type="ARBA" id="ARBA00023157"/>
    </source>
</evidence>
<sequence>MYYLIGLKTCSTCRQIEKLLRQADITYQYQDVRTDRPTADQIRGWLSSINEENIDKLVNTHGQVYRERQLKNDWKNFTVEEKIQTLASDGMLIKRPILITDNNRLFVGNEVKKYLEKGANHA</sequence>
<dbReference type="PANTHER" id="PTHR30041:SF8">
    <property type="entry name" value="PROTEIN YFFB"/>
    <property type="match status" value="1"/>
</dbReference>
<dbReference type="PANTHER" id="PTHR30041">
    <property type="entry name" value="ARSENATE REDUCTASE"/>
    <property type="match status" value="1"/>
</dbReference>
<dbReference type="NCBIfam" id="TIGR01617">
    <property type="entry name" value="arsC_related"/>
    <property type="match status" value="1"/>
</dbReference>
<reference evidence="5" key="1">
    <citation type="submission" date="2017-02" db="EMBL/GenBank/DDBJ databases">
        <authorList>
            <person name="Varghese N."/>
            <person name="Submissions S."/>
        </authorList>
    </citation>
    <scope>NUCLEOTIDE SEQUENCE [LARGE SCALE GENOMIC DNA]</scope>
    <source>
        <strain evidence="5">DSM 15739</strain>
    </source>
</reference>
<keyword evidence="5" id="KW-1185">Reference proteome</keyword>
<dbReference type="PROSITE" id="PS51353">
    <property type="entry name" value="ARSC"/>
    <property type="match status" value="1"/>
</dbReference>
<dbReference type="OrthoDB" id="9794155at2"/>
<gene>
    <name evidence="4" type="ORF">SAMN02746011_01986</name>
</gene>
<dbReference type="EMBL" id="FUWO01000032">
    <property type="protein sequence ID" value="SJZ88160.1"/>
    <property type="molecule type" value="Genomic_DNA"/>
</dbReference>
<dbReference type="SUPFAM" id="SSF52833">
    <property type="entry name" value="Thioredoxin-like"/>
    <property type="match status" value="1"/>
</dbReference>
<evidence type="ECO:0000256" key="3">
    <source>
        <dbReference type="PROSITE-ProRule" id="PRU01282"/>
    </source>
</evidence>
<dbReference type="InterPro" id="IPR006504">
    <property type="entry name" value="Tscrpt_reg_Spx/MgsR"/>
</dbReference>
<keyword evidence="1" id="KW-1015">Disulfide bond</keyword>
<evidence type="ECO:0000313" key="5">
    <source>
        <dbReference type="Proteomes" id="UP000189941"/>
    </source>
</evidence>
<dbReference type="InterPro" id="IPR036249">
    <property type="entry name" value="Thioredoxin-like_sf"/>
</dbReference>
<dbReference type="Proteomes" id="UP000189941">
    <property type="component" value="Unassembled WGS sequence"/>
</dbReference>
<comment type="similarity">
    <text evidence="3">Belongs to the ArsC family.</text>
</comment>
<dbReference type="Gene3D" id="3.40.30.10">
    <property type="entry name" value="Glutaredoxin"/>
    <property type="match status" value="1"/>
</dbReference>
<proteinExistence type="inferred from homology"/>